<dbReference type="KEGG" id="lcd:clem_07940"/>
<sequence length="55" mass="6312">MKKPGKIQPRKNKKLQVEKLDKASGGLYEPLPELIKCGKEIIEKLIENPDLIKNR</sequence>
<reference evidence="1 2" key="1">
    <citation type="submission" date="2016-07" db="EMBL/GenBank/DDBJ databases">
        <authorList>
            <person name="Hassler H."/>
        </authorList>
    </citation>
    <scope>NUCLEOTIDE SEQUENCE [LARGE SCALE GENOMIC DNA]</scope>
    <source>
        <strain evidence="1 2">CDC-D5610</strain>
    </source>
</reference>
<evidence type="ECO:0000313" key="2">
    <source>
        <dbReference type="Proteomes" id="UP000201728"/>
    </source>
</evidence>
<proteinExistence type="predicted"/>
<dbReference type="Proteomes" id="UP000201728">
    <property type="component" value="Chromosome"/>
</dbReference>
<accession>A0A222P2R6</accession>
<protein>
    <submittedName>
        <fullName evidence="1">Uncharacterized protein</fullName>
    </submittedName>
</protein>
<evidence type="ECO:0000313" key="1">
    <source>
        <dbReference type="EMBL" id="ASQ46140.1"/>
    </source>
</evidence>
<dbReference type="RefSeq" id="WP_157698207.1">
    <property type="nucleotide sequence ID" value="NZ_CP016397.1"/>
</dbReference>
<keyword evidence="2" id="KW-1185">Reference proteome</keyword>
<name>A0A222P2R6_9GAMM</name>
<organism evidence="1 2">
    <name type="scientific">Legionella clemsonensis</name>
    <dbReference type="NCBI Taxonomy" id="1867846"/>
    <lineage>
        <taxon>Bacteria</taxon>
        <taxon>Pseudomonadati</taxon>
        <taxon>Pseudomonadota</taxon>
        <taxon>Gammaproteobacteria</taxon>
        <taxon>Legionellales</taxon>
        <taxon>Legionellaceae</taxon>
        <taxon>Legionella</taxon>
    </lineage>
</organism>
<dbReference type="EMBL" id="CP016397">
    <property type="protein sequence ID" value="ASQ46140.1"/>
    <property type="molecule type" value="Genomic_DNA"/>
</dbReference>
<gene>
    <name evidence="1" type="ORF">clem_07940</name>
</gene>
<dbReference type="AlphaFoldDB" id="A0A222P2R6"/>